<dbReference type="Gene3D" id="3.90.1300.10">
    <property type="entry name" value="Amidase signature (AS) domain"/>
    <property type="match status" value="1"/>
</dbReference>
<comment type="caution">
    <text evidence="3">The sequence shown here is derived from an EMBL/GenBank/DDBJ whole genome shotgun (WGS) entry which is preliminary data.</text>
</comment>
<dbReference type="EMBL" id="RHIB01000001">
    <property type="protein sequence ID" value="RNA69366.1"/>
    <property type="molecule type" value="Genomic_DNA"/>
</dbReference>
<organism evidence="3 4">
    <name type="scientific">Alteribacter keqinensis</name>
    <dbReference type="NCBI Taxonomy" id="2483800"/>
    <lineage>
        <taxon>Bacteria</taxon>
        <taxon>Bacillati</taxon>
        <taxon>Bacillota</taxon>
        <taxon>Bacilli</taxon>
        <taxon>Bacillales</taxon>
        <taxon>Bacillaceae</taxon>
        <taxon>Alteribacter</taxon>
    </lineage>
</organism>
<evidence type="ECO:0000256" key="1">
    <source>
        <dbReference type="ARBA" id="ARBA00009199"/>
    </source>
</evidence>
<dbReference type="PANTHER" id="PTHR11895:SF7">
    <property type="entry name" value="GLUTAMYL-TRNA(GLN) AMIDOTRANSFERASE SUBUNIT A, MITOCHONDRIAL"/>
    <property type="match status" value="1"/>
</dbReference>
<evidence type="ECO:0000313" key="3">
    <source>
        <dbReference type="EMBL" id="RNA69366.1"/>
    </source>
</evidence>
<keyword evidence="3" id="KW-0378">Hydrolase</keyword>
<dbReference type="InterPro" id="IPR023631">
    <property type="entry name" value="Amidase_dom"/>
</dbReference>
<dbReference type="InterPro" id="IPR000120">
    <property type="entry name" value="Amidase"/>
</dbReference>
<dbReference type="PANTHER" id="PTHR11895">
    <property type="entry name" value="TRANSAMIDASE"/>
    <property type="match status" value="1"/>
</dbReference>
<dbReference type="Pfam" id="PF01425">
    <property type="entry name" value="Amidase"/>
    <property type="match status" value="1"/>
</dbReference>
<evidence type="ECO:0000259" key="2">
    <source>
        <dbReference type="Pfam" id="PF01425"/>
    </source>
</evidence>
<name>A0A3M7TUP2_9BACI</name>
<reference evidence="3 4" key="1">
    <citation type="submission" date="2018-10" db="EMBL/GenBank/DDBJ databases">
        <title>Bacillus Keqinensis sp. nov., a moderately halophilic bacterium isolated from a saline-alkaline lake.</title>
        <authorList>
            <person name="Wang H."/>
        </authorList>
    </citation>
    <scope>NUCLEOTIDE SEQUENCE [LARGE SCALE GENOMIC DNA]</scope>
    <source>
        <strain evidence="3 4">KQ-3</strain>
    </source>
</reference>
<evidence type="ECO:0000313" key="4">
    <source>
        <dbReference type="Proteomes" id="UP000278746"/>
    </source>
</evidence>
<proteinExistence type="inferred from homology"/>
<dbReference type="InterPro" id="IPR020556">
    <property type="entry name" value="Amidase_CS"/>
</dbReference>
<dbReference type="PROSITE" id="PS00571">
    <property type="entry name" value="AMIDASES"/>
    <property type="match status" value="1"/>
</dbReference>
<dbReference type="GO" id="GO:0004040">
    <property type="term" value="F:amidase activity"/>
    <property type="evidence" value="ECO:0007669"/>
    <property type="project" value="UniProtKB-EC"/>
</dbReference>
<dbReference type="InterPro" id="IPR036928">
    <property type="entry name" value="AS_sf"/>
</dbReference>
<dbReference type="Proteomes" id="UP000278746">
    <property type="component" value="Unassembled WGS sequence"/>
</dbReference>
<dbReference type="SUPFAM" id="SSF75304">
    <property type="entry name" value="Amidase signature (AS) enzymes"/>
    <property type="match status" value="1"/>
</dbReference>
<feature type="domain" description="Amidase" evidence="2">
    <location>
        <begin position="27"/>
        <end position="476"/>
    </location>
</feature>
<keyword evidence="4" id="KW-1185">Reference proteome</keyword>
<gene>
    <name evidence="3" type="ORF">EBO34_05345</name>
</gene>
<dbReference type="AlphaFoldDB" id="A0A3M7TUP2"/>
<protein>
    <submittedName>
        <fullName evidence="3">Amidase</fullName>
        <ecNumber evidence="3">3.5.1.4</ecNumber>
    </submittedName>
</protein>
<sequence length="494" mass="53082">MNSKIYRKLDATDLAELVQKNEVSAVELVKASYDRLLEVNNILNAVVHTRYEKALEDAKKVNPDQGPFSGVPLLVKNLSQAIKGEPLTGSSRLLQSTIAKSDSNLVAKLRNGGSVFLGSTNTPEFGLKNISEPVMYGPTRNPADHRYSAGGSSGGSAAAVAGGIVPVAGASDGGGSIRIPASFTGLVGLKPTRGRTPVGPGAGRQWQGAAIDFVLSRSVRDSAGMLDLLQVVQPEAAFQTPLFQGSYMTELNKGIDKNWRVGFSLCSPVGTPVSEDAKEAVLKTIRWLEEQGVAVEEHAPDIDGTSLMEQYYIMNAGEMAGLIQTFEQSLNRKLVAEDMEIESWILGEAGKKVSAADFTKSLAAWDTAALKTVEYHNKFDYYITPATAFSAPEIGELTHSAESCGSLIENVQSLDYKGQQELIYEMFLPSLTYTPFTQLANLTGQPAISIPVHKTTLGMPVGVQAMAMKGREDKLLRLAGALEQSPLWAQELNK</sequence>
<dbReference type="EC" id="3.5.1.4" evidence="3"/>
<accession>A0A3M7TUP2</accession>
<comment type="similarity">
    <text evidence="1">Belongs to the amidase family.</text>
</comment>
<dbReference type="OrthoDB" id="9811471at2"/>
<dbReference type="RefSeq" id="WP_122898566.1">
    <property type="nucleotide sequence ID" value="NZ_RHIB01000001.1"/>
</dbReference>